<dbReference type="GO" id="GO:0006260">
    <property type="term" value="P:DNA replication"/>
    <property type="evidence" value="ECO:0000318"/>
    <property type="project" value="GO_Central"/>
</dbReference>
<dbReference type="GO" id="GO:0030174">
    <property type="term" value="P:regulation of DNA-templated DNA replication initiation"/>
    <property type="evidence" value="ECO:0000318"/>
    <property type="project" value="GO_Central"/>
</dbReference>
<organism evidence="2 3">
    <name type="scientific">Klebsormidium nitens</name>
    <name type="common">Green alga</name>
    <name type="synonym">Ulothrix nitens</name>
    <dbReference type="NCBI Taxonomy" id="105231"/>
    <lineage>
        <taxon>Eukaryota</taxon>
        <taxon>Viridiplantae</taxon>
        <taxon>Streptophyta</taxon>
        <taxon>Klebsormidiophyceae</taxon>
        <taxon>Klebsormidiales</taxon>
        <taxon>Klebsormidiaceae</taxon>
        <taxon>Klebsormidium</taxon>
    </lineage>
</organism>
<feature type="region of interest" description="Disordered" evidence="1">
    <location>
        <begin position="853"/>
        <end position="883"/>
    </location>
</feature>
<proteinExistence type="predicted"/>
<accession>A0A1Y1IP34</accession>
<feature type="compositionally biased region" description="Basic and acidic residues" evidence="1">
    <location>
        <begin position="630"/>
        <end position="669"/>
    </location>
</feature>
<sequence>MSNWAVYTCVISISIVEDAESLTWKGVTLESFPPCFFSPLLRMAGLSGPLTETRAQKVLFFVDTNAALLQSPSIAGQISSAIDRVLWGFTDVSRRVWWGSKFIDSSVSSVCYERRLRECNNELKRVALQTPTFRPLIPEPKPILKDESGRVLVESLQVKEDTSAPYESFHQAVRELTPPIQAVSESHSWPSKWKHISAPIREALLVFPWDTDEFPESPPQTHDGESSVTVSLGEQTSLKEDLILIFTALPATPAASQSFVGGSPDNPGEEREYRKTLGALKEAAKLRGIQLLIVNTAVAHGEGHGKTAEDAGIDNLESVTQGAGIWTIPLQALAFGGDIAPASATLPALFGLPVKPVAESPVCNAFFGEISTQLFQQLPNSSPKPPPALAVFGPSATVALLRTSASCEKWYQAPRKDLDRQERYALRSVGGGQAAADFADVLCQLNDHHSVLFLKVEDEAFAFEAILEPCSPSCATLTLRHDKRLGWAQMQLGFLPESAWKADSCQLVDAVAEKIRRMHVAYKAQFELERKLAALPGKDCSEAPEEAPREQVVERRAELPQTQKLPLAAEILLPGHRWGGKEADYWQSGGGKKHSQRRRSKERAEGSKGSHRRSREGTDTAGRSQRRRKSELVEGAEKVEGVEKGEEALRPQEEEAESGRKEGPQRSENKSASAGQTSSDFLLVSFTEVARPVPSSFKSRVGGRQVAALLGQQAVGGTAAPSQVPKAPPARPPRLPAGPAARQPGSGTRPLADVSTHERMRHAPPASGRGLPSAAQEDLQARQPGSGRPLADVSRRRGHAASGRGHLSPAQEDPEAVLKGLKEQAREFAKGGTEGSAADFARQVVRKAGRVLIKKGQEGGASGPPKKEGPSGRGGGNHGDSSQALVVYDPLANGGVVKAGSEGGRVGQDLKRLFLLPPKKLTKKYVGCRVPGEGSSGKNKEGYSVDDKIREHTLQIFLRLEILWADPPHWRTLADSDTETAQAKLQRSLVTEITELLKNVAPNLAAGSPEQDFLDREVKPRYGSKLPDVLNHVYLDNELSAPFPEWLKPPAARKREGGVKRLRKRKLKRAPLAPLEPDVNTLLLQEREDRRARTNGESQFAPIDPKRVITQQLVLPKPPRGKDKLRQSSRQLQGLFSSEPAGFRSAPSGIRSDQSGSPPQTSSDLTGFLRERKQVVGARLSARGERSGGPGDPSSGAPPNGGALALLGPPESAAADVGNGLRRGFADVSDEAPLPSRADRAPAEGQLGAAVRGNRAFGGGMDATKALQMGGVAVAAGAQAPGERQSRRLWSTLKESRPADKGEGPDRGLTSLAPGQLFALEGVERPSLGGEEEEWEDEVEATPWKAGDVDEEDGSERESQESPGKMTGLNLESVLDRAGARESPVETTGFEGESEEGVLRTGDPAEDSGAQAESEKAPLAVATSLPEAPLDEDVSGGPEGEAVPEAGGHVEVKHEVISAPPEAVQEERPPPKREAAGDAPTSEAKPEATPEKQSPSFETPSQDPIHTPGDTPLTRQEEPSSEETTPPSKRGRGQGSLGKRKRGKGSAVGRRTRASTSGDGGLRSGRKLRKPDPTWFKARKTPPKAARELDCGEKRASDRKRDPTIGTESPGVEASAKVCAPESGESGASERKQRRTSGTETPNRGASMELEGGSVGVRLVSKKGASGKCTPVGGSAPGEKASEEECPVGVASEKQPPGGGLGPMLTRRRGLGKDSAESSPGDGHPKRPSEPAEASPSSVQGGSSAPTSDATPPPRSRTPLAQRDPPDESPLRRYSNGKAARARGKAECGGTDEETRGNATKDEGEGFKPVETGDQPRWSTRQSPLASACVPDSAQKRASSRKRKRTSENGTPGGAASDSTDGGAVGTGGVATLVTSACVSDTIGSARKRKRPSGNGTPEGAASGTVERASVGNETWPEPVSEKAGSAKGAPGGKVALGKKASGEQRAMEGKGMGKSKHRGSGILGAGKVSSVKGEGCSEPQAGHVFAASPSLTSGDQSPGSLDLPPNQGSKFHPGKTQPFVKRPTLPSASPSPGASVRRETRAGGKAKEAASAPAGKGTAGERETGTAAETANEPARKETRAWREAKKAASTPAGRVTRPDGKAEDSAAIPGGGGTRAGGNVEEVAASPGARETRAGADVQEAAATPVGKETKAEEEAEGAAATPGRRTTRAGGKVDEAAATPVGKETRAEGDAEGAAATPVGRGTRAGRKPEKTPTGKATEARGNKEEVNATPVERRTRAEGKAEAVSTGGETRAGRKTESITVAPDGKELRAREMVQKGNAATVGKETRAEGKVLEAGATRGLVTPGKAPGLRSETKARELSGSSLRSGKKLPPTSAFVPDSEEKQSSARKRKRTSEDGTAASERSDGGSVRGAAANGSASKKVVFRNEVPGGAGFVPGGKASGMERTVARASEKSPGEEGATGKTRSAKVTQTARTRNEPELGKDPAAFDRGARRKSSAKEGLGSESSGGRDAKTASPVAAAPGKGTRFTDPPKKASPADGAPKTVSPSKVGPKKQSPVSGKSGEKAPGKKVEKGARGTPGTRASKRGKSGKRRSERMSLTGEAGETMERAKRRKEAAFEAWEGH</sequence>
<feature type="compositionally biased region" description="Basic and acidic residues" evidence="1">
    <location>
        <begin position="1465"/>
        <end position="1476"/>
    </location>
</feature>
<feature type="compositionally biased region" description="Polar residues" evidence="1">
    <location>
        <begin position="1990"/>
        <end position="2000"/>
    </location>
</feature>
<feature type="compositionally biased region" description="Basic and acidic residues" evidence="1">
    <location>
        <begin position="2579"/>
        <end position="2588"/>
    </location>
</feature>
<gene>
    <name evidence="2" type="ORF">KFL_005720080</name>
</gene>
<dbReference type="OrthoDB" id="1913152at2759"/>
<feature type="compositionally biased region" description="Polar residues" evidence="1">
    <location>
        <begin position="1151"/>
        <end position="1165"/>
    </location>
</feature>
<feature type="compositionally biased region" description="Low complexity" evidence="1">
    <location>
        <begin position="1731"/>
        <end position="1750"/>
    </location>
</feature>
<feature type="region of interest" description="Disordered" evidence="1">
    <location>
        <begin position="1090"/>
        <end position="1168"/>
    </location>
</feature>
<feature type="region of interest" description="Disordered" evidence="1">
    <location>
        <begin position="1276"/>
        <end position="2588"/>
    </location>
</feature>
<name>A0A1Y1IP34_KLENI</name>
<dbReference type="PANTHER" id="PTHR21556:SF2">
    <property type="entry name" value="TRESLIN"/>
    <property type="match status" value="1"/>
</dbReference>
<dbReference type="Proteomes" id="UP000054558">
    <property type="component" value="Unassembled WGS sequence"/>
</dbReference>
<feature type="compositionally biased region" description="Basic residues" evidence="1">
    <location>
        <begin position="591"/>
        <end position="601"/>
    </location>
</feature>
<feature type="region of interest" description="Disordered" evidence="1">
    <location>
        <begin position="1180"/>
        <end position="1247"/>
    </location>
</feature>
<dbReference type="OMA" id="CERREWT"/>
<feature type="compositionally biased region" description="Basic and acidic residues" evidence="1">
    <location>
        <begin position="2075"/>
        <end position="2088"/>
    </location>
</feature>
<feature type="compositionally biased region" description="Basic residues" evidence="1">
    <location>
        <begin position="2547"/>
        <end position="2558"/>
    </location>
</feature>
<feature type="compositionally biased region" description="Basic and acidic residues" evidence="1">
    <location>
        <begin position="2037"/>
        <end position="2049"/>
    </location>
</feature>
<feature type="compositionally biased region" description="Basic and acidic residues" evidence="1">
    <location>
        <begin position="1585"/>
        <end position="1603"/>
    </location>
</feature>
<feature type="region of interest" description="Disordered" evidence="1">
    <location>
        <begin position="539"/>
        <end position="558"/>
    </location>
</feature>
<feature type="compositionally biased region" description="Pro residues" evidence="1">
    <location>
        <begin position="726"/>
        <end position="736"/>
    </location>
</feature>
<evidence type="ECO:0000313" key="2">
    <source>
        <dbReference type="EMBL" id="GAQ89878.1"/>
    </source>
</evidence>
<dbReference type="GO" id="GO:0007095">
    <property type="term" value="P:mitotic G2 DNA damage checkpoint signaling"/>
    <property type="evidence" value="ECO:0000318"/>
    <property type="project" value="GO_Central"/>
</dbReference>
<feature type="compositionally biased region" description="Polar residues" evidence="1">
    <location>
        <begin position="670"/>
        <end position="679"/>
    </location>
</feature>
<evidence type="ECO:0000313" key="3">
    <source>
        <dbReference type="Proteomes" id="UP000054558"/>
    </source>
</evidence>
<feature type="compositionally biased region" description="Basic and acidic residues" evidence="1">
    <location>
        <begin position="2410"/>
        <end position="2420"/>
    </location>
</feature>
<feature type="compositionally biased region" description="Basic and acidic residues" evidence="1">
    <location>
        <begin position="546"/>
        <end position="558"/>
    </location>
</feature>
<dbReference type="EMBL" id="DF237521">
    <property type="protein sequence ID" value="GAQ89878.1"/>
    <property type="molecule type" value="Genomic_DNA"/>
</dbReference>
<feature type="compositionally biased region" description="Acidic residues" evidence="1">
    <location>
        <begin position="1330"/>
        <end position="1340"/>
    </location>
</feature>
<dbReference type="InterPro" id="IPR026153">
    <property type="entry name" value="Treslin"/>
</dbReference>
<feature type="compositionally biased region" description="Low complexity" evidence="1">
    <location>
        <begin position="2160"/>
        <end position="2173"/>
    </location>
</feature>
<dbReference type="GO" id="GO:0003682">
    <property type="term" value="F:chromatin binding"/>
    <property type="evidence" value="ECO:0000318"/>
    <property type="project" value="GO_Central"/>
</dbReference>
<dbReference type="GO" id="GO:0010212">
    <property type="term" value="P:response to ionizing radiation"/>
    <property type="evidence" value="ECO:0007669"/>
    <property type="project" value="InterPro"/>
</dbReference>
<feature type="compositionally biased region" description="Basic and acidic residues" evidence="1">
    <location>
        <begin position="2210"/>
        <end position="2245"/>
    </location>
</feature>
<feature type="compositionally biased region" description="Basic and acidic residues" evidence="1">
    <location>
        <begin position="1294"/>
        <end position="1306"/>
    </location>
</feature>
<dbReference type="PANTHER" id="PTHR21556">
    <property type="entry name" value="TRESLIN"/>
    <property type="match status" value="1"/>
</dbReference>
<keyword evidence="3" id="KW-1185">Reference proteome</keyword>
<feature type="compositionally biased region" description="Basic and acidic residues" evidence="1">
    <location>
        <begin position="2526"/>
        <end position="2539"/>
    </location>
</feature>
<evidence type="ECO:0000256" key="1">
    <source>
        <dbReference type="SAM" id="MobiDB-lite"/>
    </source>
</evidence>
<protein>
    <submittedName>
        <fullName evidence="2">Uncharacterized protein</fullName>
    </submittedName>
</protein>
<feature type="compositionally biased region" description="Low complexity" evidence="1">
    <location>
        <begin position="1192"/>
        <end position="1215"/>
    </location>
</feature>
<feature type="compositionally biased region" description="Polar residues" evidence="1">
    <location>
        <begin position="2427"/>
        <end position="2438"/>
    </location>
</feature>
<feature type="compositionally biased region" description="Gly residues" evidence="1">
    <location>
        <begin position="2394"/>
        <end position="2404"/>
    </location>
</feature>
<dbReference type="GO" id="GO:0005634">
    <property type="term" value="C:nucleus"/>
    <property type="evidence" value="ECO:0000318"/>
    <property type="project" value="GO_Central"/>
</dbReference>
<dbReference type="GO" id="GO:0033314">
    <property type="term" value="P:mitotic DNA replication checkpoint signaling"/>
    <property type="evidence" value="ECO:0000318"/>
    <property type="project" value="GO_Central"/>
</dbReference>
<feature type="compositionally biased region" description="Low complexity" evidence="1">
    <location>
        <begin position="1923"/>
        <end position="1936"/>
    </location>
</feature>
<feature type="compositionally biased region" description="Basic and acidic residues" evidence="1">
    <location>
        <begin position="2439"/>
        <end position="2455"/>
    </location>
</feature>
<feature type="compositionally biased region" description="Polar residues" evidence="1">
    <location>
        <begin position="1491"/>
        <end position="1504"/>
    </location>
</feature>
<feature type="compositionally biased region" description="Basic and acidic residues" evidence="1">
    <location>
        <begin position="2268"/>
        <end position="2278"/>
    </location>
</feature>
<feature type="region of interest" description="Disordered" evidence="1">
    <location>
        <begin position="714"/>
        <end position="814"/>
    </location>
</feature>
<reference evidence="2 3" key="1">
    <citation type="journal article" date="2014" name="Nat. Commun.">
        <title>Klebsormidium flaccidum genome reveals primary factors for plant terrestrial adaptation.</title>
        <authorList>
            <person name="Hori K."/>
            <person name="Maruyama F."/>
            <person name="Fujisawa T."/>
            <person name="Togashi T."/>
            <person name="Yamamoto N."/>
            <person name="Seo M."/>
            <person name="Sato S."/>
            <person name="Yamada T."/>
            <person name="Mori H."/>
            <person name="Tajima N."/>
            <person name="Moriyama T."/>
            <person name="Ikeuchi M."/>
            <person name="Watanabe M."/>
            <person name="Wada H."/>
            <person name="Kobayashi K."/>
            <person name="Saito M."/>
            <person name="Masuda T."/>
            <person name="Sasaki-Sekimoto Y."/>
            <person name="Mashiguchi K."/>
            <person name="Awai K."/>
            <person name="Shimojima M."/>
            <person name="Masuda S."/>
            <person name="Iwai M."/>
            <person name="Nobusawa T."/>
            <person name="Narise T."/>
            <person name="Kondo S."/>
            <person name="Saito H."/>
            <person name="Sato R."/>
            <person name="Murakawa M."/>
            <person name="Ihara Y."/>
            <person name="Oshima-Yamada Y."/>
            <person name="Ohtaka K."/>
            <person name="Satoh M."/>
            <person name="Sonobe K."/>
            <person name="Ishii M."/>
            <person name="Ohtani R."/>
            <person name="Kanamori-Sato M."/>
            <person name="Honoki R."/>
            <person name="Miyazaki D."/>
            <person name="Mochizuki H."/>
            <person name="Umetsu J."/>
            <person name="Higashi K."/>
            <person name="Shibata D."/>
            <person name="Kamiya Y."/>
            <person name="Sato N."/>
            <person name="Nakamura Y."/>
            <person name="Tabata S."/>
            <person name="Ida S."/>
            <person name="Kurokawa K."/>
            <person name="Ohta H."/>
        </authorList>
    </citation>
    <scope>NUCLEOTIDE SEQUENCE [LARGE SCALE GENOMIC DNA]</scope>
    <source>
        <strain evidence="2 3">NIES-2285</strain>
    </source>
</reference>
<feature type="region of interest" description="Disordered" evidence="1">
    <location>
        <begin position="582"/>
        <end position="679"/>
    </location>
</feature>
<feature type="compositionally biased region" description="Basic and acidic residues" evidence="1">
    <location>
        <begin position="1374"/>
        <end position="1384"/>
    </location>
</feature>
<feature type="compositionally biased region" description="Basic and acidic residues" evidence="1">
    <location>
        <begin position="1793"/>
        <end position="1808"/>
    </location>
</feature>
<dbReference type="STRING" id="105231.A0A1Y1IP34"/>